<dbReference type="InterPro" id="IPR029767">
    <property type="entry name" value="WecB-like"/>
</dbReference>
<name>A0A6M3MFT8_9ZZZZ</name>
<dbReference type="InterPro" id="IPR003331">
    <property type="entry name" value="UDP_GlcNAc_Epimerase_2_dom"/>
</dbReference>
<proteinExistence type="predicted"/>
<dbReference type="SUPFAM" id="SSF53756">
    <property type="entry name" value="UDP-Glycosyltransferase/glycogen phosphorylase"/>
    <property type="match status" value="1"/>
</dbReference>
<dbReference type="PANTHER" id="PTHR43174:SF1">
    <property type="entry name" value="UDP-N-ACETYLGLUCOSAMINE 2-EPIMERASE"/>
    <property type="match status" value="1"/>
</dbReference>
<feature type="domain" description="UDP-N-acetylglucosamine 2-epimerase" evidence="1">
    <location>
        <begin position="25"/>
        <end position="352"/>
    </location>
</feature>
<dbReference type="EMBL" id="MT143884">
    <property type="protein sequence ID" value="QJB04503.1"/>
    <property type="molecule type" value="Genomic_DNA"/>
</dbReference>
<organism evidence="3">
    <name type="scientific">viral metagenome</name>
    <dbReference type="NCBI Taxonomy" id="1070528"/>
    <lineage>
        <taxon>unclassified sequences</taxon>
        <taxon>metagenomes</taxon>
        <taxon>organismal metagenomes</taxon>
    </lineage>
</organism>
<dbReference type="EMBL" id="MT143651">
    <property type="protein sequence ID" value="QJA99440.1"/>
    <property type="molecule type" value="Genomic_DNA"/>
</dbReference>
<accession>A0A6M3MFT8</accession>
<dbReference type="NCBIfam" id="TIGR00236">
    <property type="entry name" value="wecB"/>
    <property type="match status" value="1"/>
</dbReference>
<dbReference type="Gene3D" id="3.40.50.2000">
    <property type="entry name" value="Glycogen Phosphorylase B"/>
    <property type="match status" value="2"/>
</dbReference>
<evidence type="ECO:0000259" key="1">
    <source>
        <dbReference type="Pfam" id="PF02350"/>
    </source>
</evidence>
<evidence type="ECO:0000313" key="3">
    <source>
        <dbReference type="EMBL" id="QJB04503.1"/>
    </source>
</evidence>
<dbReference type="PANTHER" id="PTHR43174">
    <property type="entry name" value="UDP-N-ACETYLGLUCOSAMINE 2-EPIMERASE"/>
    <property type="match status" value="1"/>
</dbReference>
<protein>
    <submittedName>
        <fullName evidence="3">Putative UDP-N-acetylglucosamine 2-epimerase</fullName>
    </submittedName>
</protein>
<evidence type="ECO:0000313" key="2">
    <source>
        <dbReference type="EMBL" id="QJA99440.1"/>
    </source>
</evidence>
<dbReference type="Pfam" id="PF02350">
    <property type="entry name" value="Epimerase_2"/>
    <property type="match status" value="1"/>
</dbReference>
<dbReference type="AlphaFoldDB" id="A0A6M3MFT8"/>
<sequence>MTIIVCVGTRPDFIKMAPVIFKLEEADADFRILHTGQHYSPDLADIYKEVGIRAPDHHIGGVEDCKTHATKTAKIMIEAESYFLEEKPRMVLVQGDTDHSLACGLAARKLRISLGHVEAGLRSGDWRTPEEHNRRMLDHISEFLFTPTTRSVENLARESAPGVIVLTGNTVVDSLKMVHDQVLMAGAPQVFPYMLLTLHREENVDDVDVLMEIIEGLKMVKDELGTILYPSHPRTIDRLRRFNLFEEMAKQVTITRPLPYVKFLAAIMNAQLVLTDSGGVQEEACCLHVPAVILRESTDRAESLVVGAAMLASGSEEILEASEKMMASSRKWPNPFDPFGDGNAAGRIVDALT</sequence>
<reference evidence="3" key="1">
    <citation type="submission" date="2020-03" db="EMBL/GenBank/DDBJ databases">
        <title>The deep terrestrial virosphere.</title>
        <authorList>
            <person name="Holmfeldt K."/>
            <person name="Nilsson E."/>
            <person name="Simone D."/>
            <person name="Lopez-Fernandez M."/>
            <person name="Wu X."/>
            <person name="de Brujin I."/>
            <person name="Lundin D."/>
            <person name="Andersson A."/>
            <person name="Bertilsson S."/>
            <person name="Dopson M."/>
        </authorList>
    </citation>
    <scope>NUCLEOTIDE SEQUENCE</scope>
    <source>
        <strain evidence="2">MM171A01009</strain>
        <strain evidence="3">MM171B00234</strain>
    </source>
</reference>
<gene>
    <name evidence="2" type="ORF">MM171A01009_0003</name>
    <name evidence="3" type="ORF">MM171B00234_0004</name>
</gene>
<dbReference type="CDD" id="cd03786">
    <property type="entry name" value="GTB_UDP-GlcNAc_2-Epimerase"/>
    <property type="match status" value="1"/>
</dbReference>